<evidence type="ECO:0000256" key="5">
    <source>
        <dbReference type="ARBA" id="ARBA00039789"/>
    </source>
</evidence>
<evidence type="ECO:0000256" key="6">
    <source>
        <dbReference type="ARBA" id="ARBA00043913"/>
    </source>
</evidence>
<organism evidence="10 11">
    <name type="scientific">Pseudoneurospora amorphoporcata</name>
    <dbReference type="NCBI Taxonomy" id="241081"/>
    <lineage>
        <taxon>Eukaryota</taxon>
        <taxon>Fungi</taxon>
        <taxon>Dikarya</taxon>
        <taxon>Ascomycota</taxon>
        <taxon>Pezizomycotina</taxon>
        <taxon>Sordariomycetes</taxon>
        <taxon>Sordariomycetidae</taxon>
        <taxon>Sordariales</taxon>
        <taxon>Sordariaceae</taxon>
        <taxon>Pseudoneurospora</taxon>
    </lineage>
</organism>
<dbReference type="PROSITE" id="PS50082">
    <property type="entry name" value="WD_REPEATS_2"/>
    <property type="match status" value="5"/>
</dbReference>
<dbReference type="PANTHER" id="PTHR22847">
    <property type="entry name" value="WD40 REPEAT PROTEIN"/>
    <property type="match status" value="1"/>
</dbReference>
<reference evidence="10" key="1">
    <citation type="journal article" date="2023" name="Mol. Phylogenet. Evol.">
        <title>Genome-scale phylogeny and comparative genomics of the fungal order Sordariales.</title>
        <authorList>
            <person name="Hensen N."/>
            <person name="Bonometti L."/>
            <person name="Westerberg I."/>
            <person name="Brannstrom I.O."/>
            <person name="Guillou S."/>
            <person name="Cros-Aarteil S."/>
            <person name="Calhoun S."/>
            <person name="Haridas S."/>
            <person name="Kuo A."/>
            <person name="Mondo S."/>
            <person name="Pangilinan J."/>
            <person name="Riley R."/>
            <person name="LaButti K."/>
            <person name="Andreopoulos B."/>
            <person name="Lipzen A."/>
            <person name="Chen C."/>
            <person name="Yan M."/>
            <person name="Daum C."/>
            <person name="Ng V."/>
            <person name="Clum A."/>
            <person name="Steindorff A."/>
            <person name="Ohm R.A."/>
            <person name="Martin F."/>
            <person name="Silar P."/>
            <person name="Natvig D.O."/>
            <person name="Lalanne C."/>
            <person name="Gautier V."/>
            <person name="Ament-Velasquez S.L."/>
            <person name="Kruys A."/>
            <person name="Hutchinson M.I."/>
            <person name="Powell A.J."/>
            <person name="Barry K."/>
            <person name="Miller A.N."/>
            <person name="Grigoriev I.V."/>
            <person name="Debuchy R."/>
            <person name="Gladieux P."/>
            <person name="Hiltunen Thoren M."/>
            <person name="Johannesson H."/>
        </authorList>
    </citation>
    <scope>NUCLEOTIDE SEQUENCE</scope>
    <source>
        <strain evidence="10">CBS 626.80</strain>
    </source>
</reference>
<feature type="region of interest" description="Disordered" evidence="8">
    <location>
        <begin position="19"/>
        <end position="98"/>
    </location>
</feature>
<dbReference type="PRINTS" id="PR00320">
    <property type="entry name" value="GPROTEINBRPT"/>
</dbReference>
<dbReference type="Gene3D" id="2.130.10.10">
    <property type="entry name" value="YVTN repeat-like/Quinoprotein amine dehydrogenase"/>
    <property type="match status" value="3"/>
</dbReference>
<dbReference type="CDD" id="cd00200">
    <property type="entry name" value="WD40"/>
    <property type="match status" value="1"/>
</dbReference>
<dbReference type="GO" id="GO:1990234">
    <property type="term" value="C:transferase complex"/>
    <property type="evidence" value="ECO:0007669"/>
    <property type="project" value="UniProtKB-ARBA"/>
</dbReference>
<feature type="compositionally biased region" description="Polar residues" evidence="8">
    <location>
        <begin position="134"/>
        <end position="154"/>
    </location>
</feature>
<evidence type="ECO:0000313" key="10">
    <source>
        <dbReference type="EMBL" id="KAK3948936.1"/>
    </source>
</evidence>
<evidence type="ECO:0000256" key="7">
    <source>
        <dbReference type="PROSITE-ProRule" id="PRU00221"/>
    </source>
</evidence>
<comment type="caution">
    <text evidence="10">The sequence shown here is derived from an EMBL/GenBank/DDBJ whole genome shotgun (WGS) entry which is preliminary data.</text>
</comment>
<dbReference type="Gene3D" id="3.40.50.300">
    <property type="entry name" value="P-loop containing nucleotide triphosphate hydrolases"/>
    <property type="match status" value="1"/>
</dbReference>
<evidence type="ECO:0000256" key="3">
    <source>
        <dbReference type="ARBA" id="ARBA00023054"/>
    </source>
</evidence>
<dbReference type="FunFam" id="3.40.50.300:FF:001638">
    <property type="entry name" value="NACHT and WD40 domain protein"/>
    <property type="match status" value="1"/>
</dbReference>
<dbReference type="PROSITE" id="PS50837">
    <property type="entry name" value="NACHT"/>
    <property type="match status" value="1"/>
</dbReference>
<dbReference type="Pfam" id="PF00400">
    <property type="entry name" value="WD40"/>
    <property type="match status" value="5"/>
</dbReference>
<feature type="compositionally biased region" description="Basic and acidic residues" evidence="8">
    <location>
        <begin position="20"/>
        <end position="30"/>
    </location>
</feature>
<keyword evidence="3" id="KW-0175">Coiled coil</keyword>
<dbReference type="Pfam" id="PF17100">
    <property type="entry name" value="NACHT_N"/>
    <property type="match status" value="1"/>
</dbReference>
<dbReference type="Pfam" id="PF22939">
    <property type="entry name" value="WHD_GPIID"/>
    <property type="match status" value="1"/>
</dbReference>
<feature type="repeat" description="WD" evidence="7">
    <location>
        <begin position="944"/>
        <end position="985"/>
    </location>
</feature>
<feature type="repeat" description="WD" evidence="7">
    <location>
        <begin position="1028"/>
        <end position="1069"/>
    </location>
</feature>
<dbReference type="PANTHER" id="PTHR22847:SF637">
    <property type="entry name" value="WD REPEAT DOMAIN 5B"/>
    <property type="match status" value="1"/>
</dbReference>
<accession>A0AAN6SDG0</accession>
<feature type="repeat" description="WD" evidence="7">
    <location>
        <begin position="1112"/>
        <end position="1153"/>
    </location>
</feature>
<dbReference type="InterPro" id="IPR015943">
    <property type="entry name" value="WD40/YVTN_repeat-like_dom_sf"/>
</dbReference>
<comment type="function">
    <text evidence="6">Involved in mitochondrial fission. Acts as an adapter protein required to form mitochondrial fission complexes. Formation of these complexes is required to promote constriction and fission of the mitochondrial compartment at a late step in mitochondrial division.</text>
</comment>
<reference evidence="10" key="2">
    <citation type="submission" date="2023-06" db="EMBL/GenBank/DDBJ databases">
        <authorList>
            <consortium name="Lawrence Berkeley National Laboratory"/>
            <person name="Mondo S.J."/>
            <person name="Hensen N."/>
            <person name="Bonometti L."/>
            <person name="Westerberg I."/>
            <person name="Brannstrom I.O."/>
            <person name="Guillou S."/>
            <person name="Cros-Aarteil S."/>
            <person name="Calhoun S."/>
            <person name="Haridas S."/>
            <person name="Kuo A."/>
            <person name="Pangilinan J."/>
            <person name="Riley R."/>
            <person name="Labutti K."/>
            <person name="Andreopoulos B."/>
            <person name="Lipzen A."/>
            <person name="Chen C."/>
            <person name="Yanf M."/>
            <person name="Daum C."/>
            <person name="Ng V."/>
            <person name="Clum A."/>
            <person name="Steindorff A."/>
            <person name="Ohm R."/>
            <person name="Martin F."/>
            <person name="Silar P."/>
            <person name="Natvig D."/>
            <person name="Lalanne C."/>
            <person name="Gautier V."/>
            <person name="Ament-Velasquez S.L."/>
            <person name="Kruys A."/>
            <person name="Hutchinson M.I."/>
            <person name="Powell A.J."/>
            <person name="Barry K."/>
            <person name="Miller A.N."/>
            <person name="Grigoriev I.V."/>
            <person name="Debuchy R."/>
            <person name="Gladieux P."/>
            <person name="Thoren M.H."/>
            <person name="Johannesson H."/>
        </authorList>
    </citation>
    <scope>NUCLEOTIDE SEQUENCE</scope>
    <source>
        <strain evidence="10">CBS 626.80</strain>
    </source>
</reference>
<dbReference type="InterPro" id="IPR027417">
    <property type="entry name" value="P-loop_NTPase"/>
</dbReference>
<feature type="compositionally biased region" description="Polar residues" evidence="8">
    <location>
        <begin position="65"/>
        <end position="77"/>
    </location>
</feature>
<dbReference type="InterPro" id="IPR031359">
    <property type="entry name" value="NACHT_N"/>
</dbReference>
<feature type="compositionally biased region" description="Acidic residues" evidence="8">
    <location>
        <begin position="88"/>
        <end position="98"/>
    </location>
</feature>
<evidence type="ECO:0000256" key="2">
    <source>
        <dbReference type="ARBA" id="ARBA00022737"/>
    </source>
</evidence>
<keyword evidence="2" id="KW-0677">Repeat</keyword>
<feature type="domain" description="NACHT" evidence="9">
    <location>
        <begin position="401"/>
        <end position="623"/>
    </location>
</feature>
<sequence>MRQRLRSWFQTLFKRYGNAENRKGSKDQEQSRPAPLQQIPAATAMSATRMPAPRLPAAPAPGSADTETSASTDNTTVHLPAAPATDSADTETPADADDTTVSLPVRLWDRAYNDLKREEAELVDAYEKILSRQLQDSPGSAVPESQPNTIAQNNSDRRRQMTQLINAGLAKTEREVKVKEGLSTAVDVVLSARDIINSAIQAVPQAALAWTGICIVLEMFVNPITATEENRKGIDYVVKRMNWYWNLSNILLKDPTAHNGELSGVRGELEIHIVNLYKALLSYQIKSVYSFYRNRGLVLLRDIVKLDDWNADLGAIQDAEKCFRDDTQTYTAQQVTSHLEQLVSYAMSEKDQKCLEHLRLTDPRDDKVRIEQTKGGLLQDSYRWVLNNADFQQWRNDLQHRLLWIKGDPGKGKTMLLCGIINELDRGNARHCNVAYFFCQATDSRINNATAVLRGLIYLLIEQQPSILSYVRKEYDCAGENLFKDANTWVALSRIFTNILRDPSLRTTYLVIDALDECVTTDLPQLLDLIAQQSSSGSRVKWIVSSRNWPQIEERLEKAADKVKVSLELNAESVAAAVNAFILQKVDDLAGLKKYDPRTKKTVQDYLCSNAQDTFLWVALVCQALEKVQKGFTLKKLRMFPSGLDALYARMREDMSQFDESDLCKHILAIVTIVRRPISLEELTTLADELDDTCDDFESLETIIGLCGSFLTLRERTIYFVHQLAKDFLLGNASDKASNQASQETFKWIFPKGKEDVNYTIFSRSLDAMSTTLRRDIYSLSAPGFPRDKVEVPDPDPLATVRYSCVYWVDHLCDLVSGTNTKRYNLLWAEEVVHTFLETKYLYWLETLSLLQAMPAGIVAIRKLEGLLGGNNQSQLSKLVWDAYRFALSYKSIIEQAPLQAYISALVFAPSGSLIKRNFKAEEPEWIQTKLAVELDWNACLQTLEGHSGYVASVAFSPDGQRLASGSDDNTIKIWDLASGSCLQTLEGHSGYIASVAFSPDGQRLASGSYDKMIKIWDPALGSCLQTLEGHSGYVASVAFSPNGQRLASGSWDSTIKIWDLASGSCLQTLKGHSSSVASVAFSPNGQRLTSGSWDKTIKIWDLASGSCLQILKGYSYSVASVAFSPDGQRLASGSWDNTIKIWDPASGSCLQTIPNSTKMTDISFDPTNRYLRTNVGGIKIDIETTESQVVLENPESYGYSLGQDKSWITYNGQNVLWLPPNYRPSEYDVQGRMISIGTISGLVWFISFS</sequence>
<dbReference type="AlphaFoldDB" id="A0AAN6SDG0"/>
<feature type="repeat" description="WD" evidence="7">
    <location>
        <begin position="1070"/>
        <end position="1111"/>
    </location>
</feature>
<protein>
    <recommendedName>
        <fullName evidence="5">Mitochondrial division protein 1</fullName>
    </recommendedName>
</protein>
<dbReference type="InterPro" id="IPR007111">
    <property type="entry name" value="NACHT_NTPase"/>
</dbReference>
<dbReference type="EMBL" id="MU859237">
    <property type="protein sequence ID" value="KAK3948936.1"/>
    <property type="molecule type" value="Genomic_DNA"/>
</dbReference>
<feature type="repeat" description="WD" evidence="7">
    <location>
        <begin position="986"/>
        <end position="1027"/>
    </location>
</feature>
<name>A0AAN6SDG0_9PEZI</name>
<evidence type="ECO:0000313" key="11">
    <source>
        <dbReference type="Proteomes" id="UP001303222"/>
    </source>
</evidence>
<dbReference type="PROSITE" id="PS00678">
    <property type="entry name" value="WD_REPEATS_1"/>
    <property type="match status" value="3"/>
</dbReference>
<dbReference type="InterPro" id="IPR036322">
    <property type="entry name" value="WD40_repeat_dom_sf"/>
</dbReference>
<evidence type="ECO:0000259" key="9">
    <source>
        <dbReference type="PROSITE" id="PS50837"/>
    </source>
</evidence>
<comment type="similarity">
    <text evidence="4">Belongs to the WD repeat MDV1/CAF4 family.</text>
</comment>
<dbReference type="GO" id="GO:0005634">
    <property type="term" value="C:nucleus"/>
    <property type="evidence" value="ECO:0007669"/>
    <property type="project" value="TreeGrafter"/>
</dbReference>
<evidence type="ECO:0000256" key="4">
    <source>
        <dbReference type="ARBA" id="ARBA00038415"/>
    </source>
</evidence>
<feature type="region of interest" description="Disordered" evidence="8">
    <location>
        <begin position="134"/>
        <end position="156"/>
    </location>
</feature>
<dbReference type="SUPFAM" id="SSF50978">
    <property type="entry name" value="WD40 repeat-like"/>
    <property type="match status" value="1"/>
</dbReference>
<dbReference type="InterPro" id="IPR019775">
    <property type="entry name" value="WD40_repeat_CS"/>
</dbReference>
<keyword evidence="11" id="KW-1185">Reference proteome</keyword>
<dbReference type="InterPro" id="IPR056884">
    <property type="entry name" value="NPHP3-like_N"/>
</dbReference>
<dbReference type="Pfam" id="PF24883">
    <property type="entry name" value="NPHP3_N"/>
    <property type="match status" value="1"/>
</dbReference>
<keyword evidence="1 7" id="KW-0853">WD repeat</keyword>
<dbReference type="InterPro" id="IPR020472">
    <property type="entry name" value="WD40_PAC1"/>
</dbReference>
<dbReference type="SMART" id="SM00320">
    <property type="entry name" value="WD40"/>
    <property type="match status" value="5"/>
</dbReference>
<evidence type="ECO:0000256" key="8">
    <source>
        <dbReference type="SAM" id="MobiDB-lite"/>
    </source>
</evidence>
<dbReference type="InterPro" id="IPR054471">
    <property type="entry name" value="GPIID_WHD"/>
</dbReference>
<evidence type="ECO:0000256" key="1">
    <source>
        <dbReference type="ARBA" id="ARBA00022574"/>
    </source>
</evidence>
<gene>
    <name evidence="10" type="ORF">QBC32DRAFT_46298</name>
</gene>
<dbReference type="PROSITE" id="PS50294">
    <property type="entry name" value="WD_REPEATS_REGION"/>
    <property type="match status" value="5"/>
</dbReference>
<proteinExistence type="inferred from homology"/>
<dbReference type="InterPro" id="IPR001680">
    <property type="entry name" value="WD40_rpt"/>
</dbReference>
<dbReference type="SUPFAM" id="SSF52540">
    <property type="entry name" value="P-loop containing nucleoside triphosphate hydrolases"/>
    <property type="match status" value="1"/>
</dbReference>
<dbReference type="Proteomes" id="UP001303222">
    <property type="component" value="Unassembled WGS sequence"/>
</dbReference>